<feature type="chain" id="PRO_5032545212" evidence="9">
    <location>
        <begin position="26"/>
        <end position="477"/>
    </location>
</feature>
<dbReference type="GO" id="GO:0015562">
    <property type="term" value="F:efflux transmembrane transporter activity"/>
    <property type="evidence" value="ECO:0007669"/>
    <property type="project" value="InterPro"/>
</dbReference>
<dbReference type="InterPro" id="IPR051906">
    <property type="entry name" value="TolC-like"/>
</dbReference>
<keyword evidence="7" id="KW-0998">Cell outer membrane</keyword>
<comment type="subcellular location">
    <subcellularLocation>
        <location evidence="1">Cell outer membrane</location>
    </subcellularLocation>
</comment>
<proteinExistence type="inferred from homology"/>
<dbReference type="RefSeq" id="WP_066829659.1">
    <property type="nucleotide sequence ID" value="NZ_JACJIQ010000001.1"/>
</dbReference>
<keyword evidence="9" id="KW-0732">Signal</keyword>
<comment type="similarity">
    <text evidence="2">Belongs to the outer membrane factor (OMF) (TC 1.B.17) family.</text>
</comment>
<organism evidence="10 11">
    <name type="scientific">Rufibacter quisquiliarum</name>
    <dbReference type="NCBI Taxonomy" id="1549639"/>
    <lineage>
        <taxon>Bacteria</taxon>
        <taxon>Pseudomonadati</taxon>
        <taxon>Bacteroidota</taxon>
        <taxon>Cytophagia</taxon>
        <taxon>Cytophagales</taxon>
        <taxon>Hymenobacteraceae</taxon>
        <taxon>Rufibacter</taxon>
    </lineage>
</organism>
<keyword evidence="6" id="KW-0472">Membrane</keyword>
<evidence type="ECO:0000256" key="4">
    <source>
        <dbReference type="ARBA" id="ARBA00022452"/>
    </source>
</evidence>
<feature type="coiled-coil region" evidence="8">
    <location>
        <begin position="392"/>
        <end position="419"/>
    </location>
</feature>
<dbReference type="AlphaFoldDB" id="A0A839GK11"/>
<protein>
    <submittedName>
        <fullName evidence="10">Outer membrane protein TolC</fullName>
    </submittedName>
</protein>
<dbReference type="GO" id="GO:1990281">
    <property type="term" value="C:efflux pump complex"/>
    <property type="evidence" value="ECO:0007669"/>
    <property type="project" value="TreeGrafter"/>
</dbReference>
<evidence type="ECO:0000256" key="1">
    <source>
        <dbReference type="ARBA" id="ARBA00004442"/>
    </source>
</evidence>
<dbReference type="Proteomes" id="UP000563094">
    <property type="component" value="Unassembled WGS sequence"/>
</dbReference>
<keyword evidence="8" id="KW-0175">Coiled coil</keyword>
<evidence type="ECO:0000313" key="11">
    <source>
        <dbReference type="Proteomes" id="UP000563094"/>
    </source>
</evidence>
<keyword evidence="4" id="KW-1134">Transmembrane beta strand</keyword>
<accession>A0A839GK11</accession>
<dbReference type="EMBL" id="JACJIQ010000001">
    <property type="protein sequence ID" value="MBA9075317.1"/>
    <property type="molecule type" value="Genomic_DNA"/>
</dbReference>
<keyword evidence="5" id="KW-0812">Transmembrane</keyword>
<evidence type="ECO:0000256" key="3">
    <source>
        <dbReference type="ARBA" id="ARBA00022448"/>
    </source>
</evidence>
<feature type="signal peptide" evidence="9">
    <location>
        <begin position="1"/>
        <end position="25"/>
    </location>
</feature>
<evidence type="ECO:0000313" key="10">
    <source>
        <dbReference type="EMBL" id="MBA9075317.1"/>
    </source>
</evidence>
<evidence type="ECO:0000256" key="5">
    <source>
        <dbReference type="ARBA" id="ARBA00022692"/>
    </source>
</evidence>
<evidence type="ECO:0000256" key="9">
    <source>
        <dbReference type="SAM" id="SignalP"/>
    </source>
</evidence>
<reference evidence="10 11" key="1">
    <citation type="submission" date="2020-08" db="EMBL/GenBank/DDBJ databases">
        <title>Genomic Encyclopedia of Type Strains, Phase IV (KMG-IV): sequencing the most valuable type-strain genomes for metagenomic binning, comparative biology and taxonomic classification.</title>
        <authorList>
            <person name="Goeker M."/>
        </authorList>
    </citation>
    <scope>NUCLEOTIDE SEQUENCE [LARGE SCALE GENOMIC DNA]</scope>
    <source>
        <strain evidence="10 11">DSM 29854</strain>
    </source>
</reference>
<name>A0A839GK11_9BACT</name>
<dbReference type="PANTHER" id="PTHR30026:SF20">
    <property type="entry name" value="OUTER MEMBRANE PROTEIN TOLC"/>
    <property type="match status" value="1"/>
</dbReference>
<keyword evidence="3" id="KW-0813">Transport</keyword>
<evidence type="ECO:0000256" key="8">
    <source>
        <dbReference type="SAM" id="Coils"/>
    </source>
</evidence>
<evidence type="ECO:0000256" key="2">
    <source>
        <dbReference type="ARBA" id="ARBA00007613"/>
    </source>
</evidence>
<dbReference type="Pfam" id="PF02321">
    <property type="entry name" value="OEP"/>
    <property type="match status" value="1"/>
</dbReference>
<dbReference type="Gene3D" id="1.20.1600.10">
    <property type="entry name" value="Outer membrane efflux proteins (OEP)"/>
    <property type="match status" value="1"/>
</dbReference>
<sequence>MKRISLVHSLLVGVWLGLVGLNARAADSTAVFTIEDLMRQMLVHHPVARQANQLTEQARQEIRMARGAFDPTANAKLYHKELGGKNYYTLWDNVLKVPLWVGELKAGYERNSGVNVNGENITPPQGLQYFGISVPIGQGLLLDERRATLQQALRAQEVAEAEQVKIINKLLFEAAKTYWDWAYSYQRWRLLDQSHELARVRWQAIKDRVAQGDLAAIDAVEAEMEVQNRLAQLKQALVEYQNAGLLVSNFLWGENQTPLEIPAGVIPSLAGTQIEVLAEGQLSELVATARESHPEVAKLQAKLRQLEVERRFSQNKLLPKLNLEYNLIGPGGTLGNSWLEGSYMTNNYKVGASFSMPLFLRQERGKLQVSRLKIYATQLELQQTQRENLNLVQAAFNERRQLEEQIALQEQIIANATTLRNGEQQRFENGESSLFLLNSREMSLVSQQIKLYELKAKYGKAKYYLQWAAGTMGVEAK</sequence>
<keyword evidence="11" id="KW-1185">Reference proteome</keyword>
<dbReference type="PANTHER" id="PTHR30026">
    <property type="entry name" value="OUTER MEMBRANE PROTEIN TOLC"/>
    <property type="match status" value="1"/>
</dbReference>
<comment type="caution">
    <text evidence="10">The sequence shown here is derived from an EMBL/GenBank/DDBJ whole genome shotgun (WGS) entry which is preliminary data.</text>
</comment>
<dbReference type="InterPro" id="IPR003423">
    <property type="entry name" value="OMP_efflux"/>
</dbReference>
<dbReference type="GO" id="GO:0009279">
    <property type="term" value="C:cell outer membrane"/>
    <property type="evidence" value="ECO:0007669"/>
    <property type="project" value="UniProtKB-SubCell"/>
</dbReference>
<dbReference type="GO" id="GO:0015288">
    <property type="term" value="F:porin activity"/>
    <property type="evidence" value="ECO:0007669"/>
    <property type="project" value="TreeGrafter"/>
</dbReference>
<gene>
    <name evidence="10" type="ORF">FHS90_000014</name>
</gene>
<evidence type="ECO:0000256" key="7">
    <source>
        <dbReference type="ARBA" id="ARBA00023237"/>
    </source>
</evidence>
<evidence type="ECO:0000256" key="6">
    <source>
        <dbReference type="ARBA" id="ARBA00023136"/>
    </source>
</evidence>
<dbReference type="SUPFAM" id="SSF56954">
    <property type="entry name" value="Outer membrane efflux proteins (OEP)"/>
    <property type="match status" value="1"/>
</dbReference>